<evidence type="ECO:0000313" key="2">
    <source>
        <dbReference type="Proteomes" id="UP000199470"/>
    </source>
</evidence>
<keyword evidence="2" id="KW-1185">Reference proteome</keyword>
<evidence type="ECO:0000313" key="1">
    <source>
        <dbReference type="EMBL" id="SFM18537.1"/>
    </source>
</evidence>
<dbReference type="EMBL" id="FOTW01000014">
    <property type="protein sequence ID" value="SFM18537.1"/>
    <property type="molecule type" value="Genomic_DNA"/>
</dbReference>
<dbReference type="AlphaFoldDB" id="A0A1I4NTC7"/>
<dbReference type="OrthoDB" id="197187at2"/>
<reference evidence="1 2" key="1">
    <citation type="submission" date="2016-10" db="EMBL/GenBank/DDBJ databases">
        <authorList>
            <person name="de Groot N.N."/>
        </authorList>
    </citation>
    <scope>NUCLEOTIDE SEQUENCE [LARGE SCALE GENOMIC DNA]</scope>
    <source>
        <strain evidence="1 2">ATCC 43154</strain>
    </source>
</reference>
<gene>
    <name evidence="1" type="ORF">SAMN02982985_03103</name>
</gene>
<organism evidence="1 2">
    <name type="scientific">Rugamonas rubra</name>
    <dbReference type="NCBI Taxonomy" id="758825"/>
    <lineage>
        <taxon>Bacteria</taxon>
        <taxon>Pseudomonadati</taxon>
        <taxon>Pseudomonadota</taxon>
        <taxon>Betaproteobacteria</taxon>
        <taxon>Burkholderiales</taxon>
        <taxon>Oxalobacteraceae</taxon>
        <taxon>Telluria group</taxon>
        <taxon>Rugamonas</taxon>
    </lineage>
</organism>
<sequence length="88" mass="8886">MKNVIRLGAPTTHGGKVVSTSNTNFKVGGVPVACVGDLCFCPLPGHSGCTIVSGSSKHHLGGVLIAFDGDKTSCGAKLISTLSNFRTG</sequence>
<name>A0A1I4NTC7_9BURK</name>
<accession>A0A1I4NTC7</accession>
<dbReference type="CDD" id="cd14744">
    <property type="entry name" value="PAAR_CT_2"/>
    <property type="match status" value="1"/>
</dbReference>
<dbReference type="Pfam" id="PF05488">
    <property type="entry name" value="PAAR_motif"/>
    <property type="match status" value="1"/>
</dbReference>
<dbReference type="InterPro" id="IPR008727">
    <property type="entry name" value="PAAR_motif"/>
</dbReference>
<dbReference type="STRING" id="758825.SAMN02982985_03103"/>
<protein>
    <submittedName>
        <fullName evidence="1">Zn-binding Pro-Ala-Ala-Arg (PAAR) domain-containing protein, incolved in TypeVI secretion</fullName>
    </submittedName>
</protein>
<dbReference type="Gene3D" id="2.60.200.60">
    <property type="match status" value="1"/>
</dbReference>
<dbReference type="RefSeq" id="WP_093388602.1">
    <property type="nucleotide sequence ID" value="NZ_FOTW01000014.1"/>
</dbReference>
<dbReference type="Proteomes" id="UP000199470">
    <property type="component" value="Unassembled WGS sequence"/>
</dbReference>
<proteinExistence type="predicted"/>